<keyword evidence="1" id="KW-1133">Transmembrane helix</keyword>
<feature type="non-terminal residue" evidence="2">
    <location>
        <position position="1"/>
    </location>
</feature>
<organism evidence="2 3">
    <name type="scientific">Xenoophorus captivus</name>
    <dbReference type="NCBI Taxonomy" id="1517983"/>
    <lineage>
        <taxon>Eukaryota</taxon>
        <taxon>Metazoa</taxon>
        <taxon>Chordata</taxon>
        <taxon>Craniata</taxon>
        <taxon>Vertebrata</taxon>
        <taxon>Euteleostomi</taxon>
        <taxon>Actinopterygii</taxon>
        <taxon>Neopterygii</taxon>
        <taxon>Teleostei</taxon>
        <taxon>Neoteleostei</taxon>
        <taxon>Acanthomorphata</taxon>
        <taxon>Ovalentaria</taxon>
        <taxon>Atherinomorphae</taxon>
        <taxon>Cyprinodontiformes</taxon>
        <taxon>Goodeidae</taxon>
        <taxon>Xenoophorus</taxon>
    </lineage>
</organism>
<gene>
    <name evidence="2" type="ORF">XENOCAPTIV_018473</name>
</gene>
<dbReference type="EMBL" id="JAHRIN010012285">
    <property type="protein sequence ID" value="MEQ2195792.1"/>
    <property type="molecule type" value="Genomic_DNA"/>
</dbReference>
<keyword evidence="1" id="KW-0812">Transmembrane</keyword>
<comment type="caution">
    <text evidence="2">The sequence shown here is derived from an EMBL/GenBank/DDBJ whole genome shotgun (WGS) entry which is preliminary data.</text>
</comment>
<protein>
    <submittedName>
        <fullName evidence="2">Uncharacterized protein</fullName>
    </submittedName>
</protein>
<sequence>AAKTSWIPAYISVIDVFHLFCSFLGVFFLYRSHPQEMPVRVCNHEKTSPVGGVLLIAEQETGGSMHAFQVRYEMPDGLQLGDAGD</sequence>
<feature type="transmembrane region" description="Helical" evidence="1">
    <location>
        <begin position="6"/>
        <end position="30"/>
    </location>
</feature>
<accession>A0ABV0QJY4</accession>
<keyword evidence="3" id="KW-1185">Reference proteome</keyword>
<reference evidence="2 3" key="1">
    <citation type="submission" date="2021-06" db="EMBL/GenBank/DDBJ databases">
        <authorList>
            <person name="Palmer J.M."/>
        </authorList>
    </citation>
    <scope>NUCLEOTIDE SEQUENCE [LARGE SCALE GENOMIC DNA]</scope>
    <source>
        <strain evidence="2 3">XC_2019</strain>
        <tissue evidence="2">Muscle</tissue>
    </source>
</reference>
<evidence type="ECO:0000256" key="1">
    <source>
        <dbReference type="SAM" id="Phobius"/>
    </source>
</evidence>
<evidence type="ECO:0000313" key="2">
    <source>
        <dbReference type="EMBL" id="MEQ2195792.1"/>
    </source>
</evidence>
<dbReference type="Proteomes" id="UP001434883">
    <property type="component" value="Unassembled WGS sequence"/>
</dbReference>
<evidence type="ECO:0000313" key="3">
    <source>
        <dbReference type="Proteomes" id="UP001434883"/>
    </source>
</evidence>
<name>A0ABV0QJY4_9TELE</name>
<proteinExistence type="predicted"/>
<keyword evidence="1" id="KW-0472">Membrane</keyword>